<dbReference type="GO" id="GO:0006952">
    <property type="term" value="P:defense response"/>
    <property type="evidence" value="ECO:0007669"/>
    <property type="project" value="InterPro"/>
</dbReference>
<name>W1PK88_AMBTC</name>
<reference evidence="3" key="1">
    <citation type="journal article" date="2013" name="Science">
        <title>The Amborella genome and the evolution of flowering plants.</title>
        <authorList>
            <consortium name="Amborella Genome Project"/>
        </authorList>
    </citation>
    <scope>NUCLEOTIDE SEQUENCE [LARGE SCALE GENOMIC DNA]</scope>
</reference>
<dbReference type="PROSITE" id="PS51450">
    <property type="entry name" value="LRR"/>
    <property type="match status" value="1"/>
</dbReference>
<evidence type="ECO:0000259" key="1">
    <source>
        <dbReference type="Pfam" id="PF25013"/>
    </source>
</evidence>
<organism evidence="2 3">
    <name type="scientific">Amborella trichopoda</name>
    <dbReference type="NCBI Taxonomy" id="13333"/>
    <lineage>
        <taxon>Eukaryota</taxon>
        <taxon>Viridiplantae</taxon>
        <taxon>Streptophyta</taxon>
        <taxon>Embryophyta</taxon>
        <taxon>Tracheophyta</taxon>
        <taxon>Spermatophyta</taxon>
        <taxon>Magnoliopsida</taxon>
        <taxon>Amborellales</taxon>
        <taxon>Amborellaceae</taxon>
        <taxon>Amborella</taxon>
    </lineage>
</organism>
<dbReference type="SUPFAM" id="SSF52058">
    <property type="entry name" value="L domain-like"/>
    <property type="match status" value="1"/>
</dbReference>
<feature type="domain" description="Zer-1-like leucine-rich repeats region" evidence="1">
    <location>
        <begin position="125"/>
        <end position="235"/>
    </location>
</feature>
<dbReference type="InterPro" id="IPR032675">
    <property type="entry name" value="LRR_dom_sf"/>
</dbReference>
<dbReference type="HOGENOM" id="CLU_1043298_0_0_1"/>
<keyword evidence="3" id="KW-1185">Reference proteome</keyword>
<gene>
    <name evidence="2" type="ORF">AMTR_s00154p00043180</name>
</gene>
<evidence type="ECO:0000313" key="3">
    <source>
        <dbReference type="Proteomes" id="UP000017836"/>
    </source>
</evidence>
<dbReference type="Gene3D" id="3.80.10.10">
    <property type="entry name" value="Ribonuclease Inhibitor"/>
    <property type="match status" value="2"/>
</dbReference>
<dbReference type="PANTHER" id="PTHR11017:SF385">
    <property type="entry name" value="DISEASE RESISTANCE PROTEIN (TIR-NBS-LRR CLASS)-RELATED"/>
    <property type="match status" value="1"/>
</dbReference>
<dbReference type="AlphaFoldDB" id="W1PK88"/>
<dbReference type="EMBL" id="KI393735">
    <property type="protein sequence ID" value="ERN07530.1"/>
    <property type="molecule type" value="Genomic_DNA"/>
</dbReference>
<dbReference type="eggNOG" id="ENOG502QQJE">
    <property type="taxonomic scope" value="Eukaryota"/>
</dbReference>
<dbReference type="Gramene" id="ERN07530">
    <property type="protein sequence ID" value="ERN07530"/>
    <property type="gene ID" value="AMTR_s00154p00043180"/>
</dbReference>
<dbReference type="Pfam" id="PF25013">
    <property type="entry name" value="LRR_Zer-1"/>
    <property type="match status" value="1"/>
</dbReference>
<dbReference type="InterPro" id="IPR044974">
    <property type="entry name" value="Disease_R_plants"/>
</dbReference>
<dbReference type="InterPro" id="IPR001611">
    <property type="entry name" value="Leu-rich_rpt"/>
</dbReference>
<protein>
    <recommendedName>
        <fullName evidence="1">Zer-1-like leucine-rich repeats region domain-containing protein</fullName>
    </recommendedName>
</protein>
<sequence length="267" mass="30642">MHDQLRDMGRPIVKLENLDAPGERSRLWSEEEVIDVLKNNKGTKKVRGINILDTIEIETEAFKSMTNLKLLDICDASLNGSFKYLSSELVWLRWQGCPLQYLLLDGFSHEKLVVLDLSNNNVKPHFPKLQSLHLDNYDNVERIPDCSLYPNLEMLMLADCQKLKELPDSLGSLAKLKDLDVGRCRELSRFPASMRRMRSLRYLRMASFSSLEELDATYCNLEGLNPDDFEKLSSLKKLSLFEIDFQGLPISLRGLSQLEMLIVCSKL</sequence>
<proteinExistence type="predicted"/>
<dbReference type="Proteomes" id="UP000017836">
    <property type="component" value="Unassembled WGS sequence"/>
</dbReference>
<dbReference type="PANTHER" id="PTHR11017">
    <property type="entry name" value="LEUCINE-RICH REPEAT-CONTAINING PROTEIN"/>
    <property type="match status" value="1"/>
</dbReference>
<accession>W1PK88</accession>
<dbReference type="OMA" id="IMIIENS"/>
<evidence type="ECO:0000313" key="2">
    <source>
        <dbReference type="EMBL" id="ERN07530.1"/>
    </source>
</evidence>
<dbReference type="InterPro" id="IPR056845">
    <property type="entry name" value="LRR_Zer-1"/>
</dbReference>